<comment type="similarity">
    <text evidence="1 3">Belongs to the glycosyl hydrolase 57 family.</text>
</comment>
<protein>
    <submittedName>
        <fullName evidence="6">1,4-alpha-glucan branching enzyme</fullName>
    </submittedName>
</protein>
<evidence type="ECO:0000259" key="4">
    <source>
        <dbReference type="Pfam" id="PF03065"/>
    </source>
</evidence>
<dbReference type="AlphaFoldDB" id="A0A1H9I3C0"/>
<dbReference type="Gene3D" id="1.20.1430.10">
    <property type="entry name" value="Families 57/38 glycoside transferase, middle domain"/>
    <property type="match status" value="1"/>
</dbReference>
<dbReference type="InterPro" id="IPR040042">
    <property type="entry name" value="Branching_enz_MT3115-like"/>
</dbReference>
<dbReference type="GO" id="GO:0005576">
    <property type="term" value="C:extracellular region"/>
    <property type="evidence" value="ECO:0007669"/>
    <property type="project" value="TreeGrafter"/>
</dbReference>
<dbReference type="Gene3D" id="3.20.110.10">
    <property type="entry name" value="Glycoside hydrolase 38, N terminal domain"/>
    <property type="match status" value="1"/>
</dbReference>
<feature type="domain" description="1,4-alpha-glucan branching enzyme C-terminal" evidence="5">
    <location>
        <begin position="426"/>
        <end position="525"/>
    </location>
</feature>
<keyword evidence="2 3" id="KW-0119">Carbohydrate metabolism</keyword>
<dbReference type="Pfam" id="PF09210">
    <property type="entry name" value="BE_C"/>
    <property type="match status" value="1"/>
</dbReference>
<dbReference type="InterPro" id="IPR037090">
    <property type="entry name" value="57_glycoside_trans_central"/>
</dbReference>
<evidence type="ECO:0000256" key="3">
    <source>
        <dbReference type="RuleBase" id="RU361196"/>
    </source>
</evidence>
<organism evidence="6 7">
    <name type="scientific">Treponema bryantii</name>
    <dbReference type="NCBI Taxonomy" id="163"/>
    <lineage>
        <taxon>Bacteria</taxon>
        <taxon>Pseudomonadati</taxon>
        <taxon>Spirochaetota</taxon>
        <taxon>Spirochaetia</taxon>
        <taxon>Spirochaetales</taxon>
        <taxon>Treponemataceae</taxon>
        <taxon>Treponema</taxon>
    </lineage>
</organism>
<evidence type="ECO:0000313" key="7">
    <source>
        <dbReference type="Proteomes" id="UP000182360"/>
    </source>
</evidence>
<dbReference type="Pfam" id="PF03065">
    <property type="entry name" value="Glyco_hydro_57"/>
    <property type="match status" value="1"/>
</dbReference>
<dbReference type="SUPFAM" id="SSF88688">
    <property type="entry name" value="Families 57/38 glycoside transferase middle domain"/>
    <property type="match status" value="1"/>
</dbReference>
<dbReference type="STRING" id="163.SAMN04487775_1037"/>
<reference evidence="6 7" key="1">
    <citation type="submission" date="2016-10" db="EMBL/GenBank/DDBJ databases">
        <authorList>
            <person name="de Groot N.N."/>
        </authorList>
    </citation>
    <scope>NUCLEOTIDE SEQUENCE [LARGE SCALE GENOMIC DNA]</scope>
    <source>
        <strain evidence="6 7">B25</strain>
    </source>
</reference>
<dbReference type="InterPro" id="IPR015293">
    <property type="entry name" value="BE_C"/>
</dbReference>
<dbReference type="InterPro" id="IPR004300">
    <property type="entry name" value="Glyco_hydro_57_N"/>
</dbReference>
<dbReference type="EMBL" id="FOFU01000008">
    <property type="protein sequence ID" value="SEQ69084.1"/>
    <property type="molecule type" value="Genomic_DNA"/>
</dbReference>
<dbReference type="Proteomes" id="UP000182360">
    <property type="component" value="Unassembled WGS sequence"/>
</dbReference>
<dbReference type="InterPro" id="IPR027291">
    <property type="entry name" value="Glyco_hydro_38_N_sf"/>
</dbReference>
<evidence type="ECO:0000259" key="5">
    <source>
        <dbReference type="Pfam" id="PF09210"/>
    </source>
</evidence>
<sequence length="529" mass="61021">MQKILSLVIKASQDFIRHTDEDIKDNAPILNNFFEAVSNVYIPLLRMLENLEADKIKCRFAIVLPPVLCNMLSDPSLQDEYLNWLEKRNTFGKAELRRNKADEKICTIINDTIEKNKKLIADFTEKYNKQLIPVFAEYMTKGYLELMGTCGTDIFMPHYADLKEIISAQIESGLHAYRQYFGVMPEGFWLPAMGYTPGIEKLIRAYGYTYTILDSRSILFSEKVPEAGIFYPSRTDNSLVIFARNRVIDSELFGENGIIYSECYRNQNRDVGYELPMEKLSSLIDKDGIRYSTGFKYWNRCFKDSGCLYNKECAETQLEKDSDAFVEKRFQTLSKAAELLPSYNFVSEICTLDISKLSKTWNECIAWLEKVIRKACDKGLDVLSCDKMCDEQYNLEKIEPYFSAGAGAGYGENLLSSKNCWMMRYIRKSCERMIDLAGRFPMDTGLKTRLLNLGAKELMLAQSLNLAKMINRSEFPQFAEKRFKESIGAFTAVFDSLGSNTVSTEWLTKLEARDSIFPWMNYRIFTKKR</sequence>
<dbReference type="PANTHER" id="PTHR41695">
    <property type="entry name" value="1,4-ALPHA-GLUCAN BRANCHING ENZYME RV3031-RELATED"/>
    <property type="match status" value="1"/>
</dbReference>
<dbReference type="GO" id="GO:0003844">
    <property type="term" value="F:1,4-alpha-glucan branching enzyme activity"/>
    <property type="evidence" value="ECO:0007669"/>
    <property type="project" value="InterPro"/>
</dbReference>
<gene>
    <name evidence="6" type="ORF">SAMN04487977_108102</name>
</gene>
<feature type="domain" description="Glycoside hydrolase family 57 N-terminal" evidence="4">
    <location>
        <begin position="30"/>
        <end position="250"/>
    </location>
</feature>
<dbReference type="SUPFAM" id="SSF88713">
    <property type="entry name" value="Glycoside hydrolase/deacetylase"/>
    <property type="match status" value="1"/>
</dbReference>
<dbReference type="InterPro" id="IPR011330">
    <property type="entry name" value="Glyco_hydro/deAcase_b/a-brl"/>
</dbReference>
<dbReference type="PANTHER" id="PTHR41695:SF1">
    <property type="entry name" value="1,4-ALPHA-GLUCAN BRANCHING ENZYME TK1436"/>
    <property type="match status" value="1"/>
</dbReference>
<keyword evidence="7" id="KW-1185">Reference proteome</keyword>
<dbReference type="InterPro" id="IPR028995">
    <property type="entry name" value="Glyco_hydro_57/38_cen_sf"/>
</dbReference>
<dbReference type="RefSeq" id="WP_074644711.1">
    <property type="nucleotide sequence ID" value="NZ_FOFU01000008.1"/>
</dbReference>
<dbReference type="OrthoDB" id="9803279at2"/>
<proteinExistence type="inferred from homology"/>
<evidence type="ECO:0000313" key="6">
    <source>
        <dbReference type="EMBL" id="SEQ69084.1"/>
    </source>
</evidence>
<name>A0A1H9I3C0_9SPIR</name>
<evidence type="ECO:0000256" key="1">
    <source>
        <dbReference type="ARBA" id="ARBA00006821"/>
    </source>
</evidence>
<dbReference type="GO" id="GO:0030979">
    <property type="term" value="P:alpha-glucan biosynthetic process"/>
    <property type="evidence" value="ECO:0007669"/>
    <property type="project" value="InterPro"/>
</dbReference>
<accession>A0A1H9I3C0</accession>
<evidence type="ECO:0000256" key="2">
    <source>
        <dbReference type="ARBA" id="ARBA00023277"/>
    </source>
</evidence>